<keyword evidence="4 8" id="KW-0819">tRNA processing</keyword>
<dbReference type="NCBIfam" id="TIGR00430">
    <property type="entry name" value="Q_tRNA_tgt"/>
    <property type="match status" value="1"/>
</dbReference>
<evidence type="ECO:0000256" key="3">
    <source>
        <dbReference type="ARBA" id="ARBA00022679"/>
    </source>
</evidence>
<dbReference type="NCBIfam" id="TIGR00449">
    <property type="entry name" value="tgt_general"/>
    <property type="match status" value="1"/>
</dbReference>
<feature type="active site" description="Proton acceptor" evidence="8">
    <location>
        <position position="89"/>
    </location>
</feature>
<comment type="subunit">
    <text evidence="8">Homodimer. Within each dimer, one monomer is responsible for RNA recognition and catalysis, while the other monomer binds to the replacement base PreQ1.</text>
</comment>
<dbReference type="EC" id="2.4.2.29" evidence="8"/>
<keyword evidence="8" id="KW-0862">Zinc</keyword>
<dbReference type="InterPro" id="IPR050076">
    <property type="entry name" value="ArchSynthase1/Queuine_TRR"/>
</dbReference>
<dbReference type="HOGENOM" id="CLU_022060_0_1_6"/>
<keyword evidence="2 8" id="KW-0328">Glycosyltransferase</keyword>
<feature type="binding site" evidence="8">
    <location>
        <position position="302"/>
    </location>
    <ligand>
        <name>Zn(2+)</name>
        <dbReference type="ChEBI" id="CHEBI:29105"/>
    </ligand>
</feature>
<feature type="binding site" evidence="8">
    <location>
        <position position="187"/>
    </location>
    <ligand>
        <name>substrate</name>
    </ligand>
</feature>
<feature type="binding site" evidence="8">
    <location>
        <position position="304"/>
    </location>
    <ligand>
        <name>Zn(2+)</name>
        <dbReference type="ChEBI" id="CHEBI:29105"/>
    </ligand>
</feature>
<dbReference type="Gene3D" id="3.20.20.105">
    <property type="entry name" value="Queuine tRNA-ribosyltransferase-like"/>
    <property type="match status" value="1"/>
</dbReference>
<dbReference type="PANTHER" id="PTHR46499">
    <property type="entry name" value="QUEUINE TRNA-RIBOSYLTRANSFERASE"/>
    <property type="match status" value="1"/>
</dbReference>
<dbReference type="EMBL" id="CP002189">
    <property type="protein sequence ID" value="ADV33629.1"/>
    <property type="molecule type" value="Genomic_DNA"/>
</dbReference>
<feature type="domain" description="tRNA-guanine(15) transglycosylase-like" evidence="9">
    <location>
        <begin position="11"/>
        <end position="364"/>
    </location>
</feature>
<dbReference type="HAMAP" id="MF_00168">
    <property type="entry name" value="Q_tRNA_Tgt"/>
    <property type="match status" value="1"/>
</dbReference>
<evidence type="ECO:0000256" key="6">
    <source>
        <dbReference type="ARBA" id="ARBA00022785"/>
    </source>
</evidence>
<name>E8Q613_BLOVB</name>
<evidence type="ECO:0000313" key="10">
    <source>
        <dbReference type="EMBL" id="ADV33629.1"/>
    </source>
</evidence>
<dbReference type="GO" id="GO:0046872">
    <property type="term" value="F:metal ion binding"/>
    <property type="evidence" value="ECO:0007669"/>
    <property type="project" value="UniProtKB-KW"/>
</dbReference>
<dbReference type="SUPFAM" id="SSF51713">
    <property type="entry name" value="tRNA-guanine transglycosylase"/>
    <property type="match status" value="1"/>
</dbReference>
<keyword evidence="5 8" id="KW-0479">Metal-binding</keyword>
<feature type="binding site" evidence="8">
    <location>
        <position position="307"/>
    </location>
    <ligand>
        <name>Zn(2+)</name>
        <dbReference type="ChEBI" id="CHEBI:29105"/>
    </ligand>
</feature>
<organism evidence="10 11">
    <name type="scientific">Blochmanniella vafra (strain BVAF)</name>
    <dbReference type="NCBI Taxonomy" id="859654"/>
    <lineage>
        <taxon>Bacteria</taxon>
        <taxon>Pseudomonadati</taxon>
        <taxon>Pseudomonadota</taxon>
        <taxon>Gammaproteobacteria</taxon>
        <taxon>Enterobacterales</taxon>
        <taxon>Enterobacteriaceae</taxon>
        <taxon>ant endosymbionts</taxon>
        <taxon>Candidatus Blochmanniella</taxon>
    </lineage>
</organism>
<feature type="active site" description="Nucleophile" evidence="8">
    <location>
        <position position="264"/>
    </location>
</feature>
<dbReference type="Proteomes" id="UP000007464">
    <property type="component" value="Chromosome"/>
</dbReference>
<dbReference type="AlphaFoldDB" id="E8Q613"/>
<keyword evidence="11" id="KW-1185">Reference proteome</keyword>
<dbReference type="OrthoDB" id="9805417at2"/>
<comment type="pathway">
    <text evidence="1 8">tRNA modification; tRNA-queuosine biosynthesis.</text>
</comment>
<dbReference type="InterPro" id="IPR002616">
    <property type="entry name" value="tRNA_ribo_trans-like"/>
</dbReference>
<dbReference type="PANTHER" id="PTHR46499:SF1">
    <property type="entry name" value="QUEUINE TRNA-RIBOSYLTRANSFERASE"/>
    <property type="match status" value="1"/>
</dbReference>
<evidence type="ECO:0000256" key="2">
    <source>
        <dbReference type="ARBA" id="ARBA00022676"/>
    </source>
</evidence>
<comment type="cofactor">
    <cofactor evidence="8">
        <name>Zn(2+)</name>
        <dbReference type="ChEBI" id="CHEBI:29105"/>
    </cofactor>
    <text evidence="8">Binds 1 zinc ion per subunit.</text>
</comment>
<accession>E8Q613</accession>
<comment type="catalytic activity">
    <reaction evidence="7 8">
        <text>7-aminomethyl-7-carbaguanine + guanosine(34) in tRNA = 7-aminomethyl-7-carbaguanosine(34) in tRNA + guanine</text>
        <dbReference type="Rhea" id="RHEA:24104"/>
        <dbReference type="Rhea" id="RHEA-COMP:10341"/>
        <dbReference type="Rhea" id="RHEA-COMP:10342"/>
        <dbReference type="ChEBI" id="CHEBI:16235"/>
        <dbReference type="ChEBI" id="CHEBI:58703"/>
        <dbReference type="ChEBI" id="CHEBI:74269"/>
        <dbReference type="ChEBI" id="CHEBI:82833"/>
        <dbReference type="EC" id="2.4.2.29"/>
    </reaction>
</comment>
<evidence type="ECO:0000256" key="8">
    <source>
        <dbReference type="HAMAP-Rule" id="MF_00168"/>
    </source>
</evidence>
<feature type="binding site" evidence="8">
    <location>
        <position position="214"/>
    </location>
    <ligand>
        <name>substrate</name>
    </ligand>
</feature>
<gene>
    <name evidence="8 10" type="primary">tgt</name>
    <name evidence="10" type="ordered locus">BVAF_231</name>
</gene>
<keyword evidence="6 8" id="KW-0671">Queuosine biosynthesis</keyword>
<sequence length="368" mass="42203">MIFQLLQTDGSARFGKLICNHGIINTPTFIPVGTYGVIKTVTPQEIKESGAQIILSNTFHLWLRLGQNIIKIHNNLHNFMNWNGPIITDSGGFQVFSLRKLRKITTAGVHFKNPVNGLSVCLTPEKSIEVQTDLGSDIVLVLDECVSYPNTWNYIKNSINLSLNWAERSRLYFDKLHNSNMLFAIVQGGIYRKLREESAIKLTDMNFDGYAIGGLAVGEPRQKMYDLISHICQILPVNKPRYLMGVGKPKDLVEAVLRGIDMFDCVIPTRNARNGYLFVYGGVVRIRNAKYKTDTGPIEKNCDCYTCKYYSRSYLHYLDKCREVLGMRLNTIHNLRFFQRLMENLRQAIKNKELSKFVNLFYRQIDII</sequence>
<dbReference type="KEGG" id="bva:BVAF_231"/>
<dbReference type="GO" id="GO:0005829">
    <property type="term" value="C:cytosol"/>
    <property type="evidence" value="ECO:0007669"/>
    <property type="project" value="TreeGrafter"/>
</dbReference>
<dbReference type="RefSeq" id="WP_013516554.1">
    <property type="nucleotide sequence ID" value="NC_014909.2"/>
</dbReference>
<comment type="function">
    <text evidence="8">Catalyzes the base-exchange of a guanine (G) residue with the queuine precursor 7-aminomethyl-7-deazaguanine (PreQ1) at position 34 (anticodon wobble position) in tRNAs with GU(N) anticodons (tRNA-Asp, -Asn, -His and -Tyr). Catalysis occurs through a double-displacement mechanism. The nucleophile active site attacks the C1' of nucleotide 34 to detach the guanine base from the RNA, forming a covalent enzyme-RNA intermediate. The proton acceptor active site deprotonates the incoming PreQ1, allowing a nucleophilic attack on the C1' of the ribose to form the product. After dissociation, two additional enzymatic reactions on the tRNA convert PreQ1 to queuine (Q), resulting in the hypermodified nucleoside queuosine (7-(((4,5-cis-dihydroxy-2-cyclopenten-1-yl)amino)methyl)-7-deazaguanosine).</text>
</comment>
<dbReference type="GO" id="GO:0008616">
    <property type="term" value="P:tRNA queuosine(34) biosynthetic process"/>
    <property type="evidence" value="ECO:0007669"/>
    <property type="project" value="UniProtKB-UniRule"/>
</dbReference>
<feature type="region of interest" description="RNA binding" evidence="8">
    <location>
        <begin position="245"/>
        <end position="251"/>
    </location>
</feature>
<evidence type="ECO:0000256" key="5">
    <source>
        <dbReference type="ARBA" id="ARBA00022723"/>
    </source>
</evidence>
<dbReference type="UniPathway" id="UPA00392"/>
<evidence type="ECO:0000256" key="7">
    <source>
        <dbReference type="ARBA" id="ARBA00050112"/>
    </source>
</evidence>
<proteinExistence type="inferred from homology"/>
<dbReference type="FunFam" id="3.20.20.105:FF:000001">
    <property type="entry name" value="Queuine tRNA-ribosyltransferase"/>
    <property type="match status" value="1"/>
</dbReference>
<comment type="similarity">
    <text evidence="8">Belongs to the queuine tRNA-ribosyltransferase family.</text>
</comment>
<dbReference type="STRING" id="859654.BVAF_231"/>
<dbReference type="Pfam" id="PF01702">
    <property type="entry name" value="TGT"/>
    <property type="match status" value="1"/>
</dbReference>
<feature type="binding site" evidence="8">
    <location>
        <begin position="89"/>
        <end position="93"/>
    </location>
    <ligand>
        <name>substrate</name>
    </ligand>
</feature>
<reference evidence="10 11" key="1">
    <citation type="journal article" date="2010" name="BMC Genomics">
        <title>Unprecedented loss of ammonia assimilation capability in a urease-encoding bacterial mutualist.</title>
        <authorList>
            <person name="Williams L.E."/>
            <person name="Wernegreen J.J."/>
        </authorList>
    </citation>
    <scope>NUCLEOTIDE SEQUENCE [LARGE SCALE GENOMIC DNA]</scope>
    <source>
        <strain evidence="10 11">BVAF</strain>
    </source>
</reference>
<protein>
    <recommendedName>
        <fullName evidence="8">Queuine tRNA-ribosyltransferase</fullName>
        <ecNumber evidence="8">2.4.2.29</ecNumber>
    </recommendedName>
    <alternativeName>
        <fullName evidence="8">Guanine insertion enzyme</fullName>
    </alternativeName>
    <alternativeName>
        <fullName evidence="8">tRNA-guanine transglycosylase</fullName>
    </alternativeName>
</protein>
<feature type="binding site" evidence="8">
    <location>
        <position position="143"/>
    </location>
    <ligand>
        <name>substrate</name>
    </ligand>
</feature>
<evidence type="ECO:0000259" key="9">
    <source>
        <dbReference type="Pfam" id="PF01702"/>
    </source>
</evidence>
<dbReference type="InterPro" id="IPR036511">
    <property type="entry name" value="TGT-like_sf"/>
</dbReference>
<evidence type="ECO:0000256" key="1">
    <source>
        <dbReference type="ARBA" id="ARBA00004691"/>
    </source>
</evidence>
<dbReference type="InterPro" id="IPR004803">
    <property type="entry name" value="TGT"/>
</dbReference>
<evidence type="ECO:0000313" key="11">
    <source>
        <dbReference type="Proteomes" id="UP000007464"/>
    </source>
</evidence>
<keyword evidence="3 8" id="KW-0808">Transferase</keyword>
<evidence type="ECO:0000256" key="4">
    <source>
        <dbReference type="ARBA" id="ARBA00022694"/>
    </source>
</evidence>
<dbReference type="GO" id="GO:0008479">
    <property type="term" value="F:tRNA-guanosine(34) queuine transglycosylase activity"/>
    <property type="evidence" value="ECO:0007669"/>
    <property type="project" value="UniProtKB-UniRule"/>
</dbReference>
<feature type="binding site" evidence="8">
    <location>
        <position position="333"/>
    </location>
    <ligand>
        <name>Zn(2+)</name>
        <dbReference type="ChEBI" id="CHEBI:29105"/>
    </ligand>
</feature>
<feature type="region of interest" description="RNA binding; important for wobble base 34 recognition" evidence="8">
    <location>
        <begin position="269"/>
        <end position="273"/>
    </location>
</feature>